<organism evidence="2 3">
    <name type="scientific">Botryotinia calthae</name>
    <dbReference type="NCBI Taxonomy" id="38488"/>
    <lineage>
        <taxon>Eukaryota</taxon>
        <taxon>Fungi</taxon>
        <taxon>Dikarya</taxon>
        <taxon>Ascomycota</taxon>
        <taxon>Pezizomycotina</taxon>
        <taxon>Leotiomycetes</taxon>
        <taxon>Helotiales</taxon>
        <taxon>Sclerotiniaceae</taxon>
        <taxon>Botryotinia</taxon>
    </lineage>
</organism>
<reference evidence="2 3" key="1">
    <citation type="submission" date="2017-11" db="EMBL/GenBank/DDBJ databases">
        <title>Comparative genomics of Botrytis spp.</title>
        <authorList>
            <person name="Valero-Jimenez C.A."/>
            <person name="Tapia P."/>
            <person name="Veloso J."/>
            <person name="Silva-Moreno E."/>
            <person name="Staats M."/>
            <person name="Valdes J.H."/>
            <person name="Van Kan J.A.L."/>
        </authorList>
    </citation>
    <scope>NUCLEOTIDE SEQUENCE [LARGE SCALE GENOMIC DNA]</scope>
    <source>
        <strain evidence="2 3">MUCL2830</strain>
    </source>
</reference>
<dbReference type="AlphaFoldDB" id="A0A4Y8CJ05"/>
<evidence type="ECO:0000313" key="2">
    <source>
        <dbReference type="EMBL" id="TEY35448.1"/>
    </source>
</evidence>
<dbReference type="Proteomes" id="UP000297299">
    <property type="component" value="Unassembled WGS sequence"/>
</dbReference>
<gene>
    <name evidence="2" type="ORF">BOTCAL_0592g00030</name>
</gene>
<feature type="region of interest" description="Disordered" evidence="1">
    <location>
        <begin position="43"/>
        <end position="67"/>
    </location>
</feature>
<dbReference type="EMBL" id="PHWZ01000589">
    <property type="protein sequence ID" value="TEY35448.1"/>
    <property type="molecule type" value="Genomic_DNA"/>
</dbReference>
<protein>
    <submittedName>
        <fullName evidence="2">Uncharacterized protein</fullName>
    </submittedName>
</protein>
<accession>A0A4Y8CJ05</accession>
<evidence type="ECO:0000313" key="3">
    <source>
        <dbReference type="Proteomes" id="UP000297299"/>
    </source>
</evidence>
<sequence length="67" mass="7177">MKTIPLITNHKRDPLNQPTNSPAYLNPISHTANNEVCLIITPRPDPGLNSGLGPGFSPGPNHLSSPR</sequence>
<keyword evidence="3" id="KW-1185">Reference proteome</keyword>
<proteinExistence type="predicted"/>
<feature type="compositionally biased region" description="Polar residues" evidence="1">
    <location>
        <begin position="16"/>
        <end position="27"/>
    </location>
</feature>
<comment type="caution">
    <text evidence="2">The sequence shown here is derived from an EMBL/GenBank/DDBJ whole genome shotgun (WGS) entry which is preliminary data.</text>
</comment>
<name>A0A4Y8CJ05_9HELO</name>
<feature type="region of interest" description="Disordered" evidence="1">
    <location>
        <begin position="1"/>
        <end position="27"/>
    </location>
</feature>
<evidence type="ECO:0000256" key="1">
    <source>
        <dbReference type="SAM" id="MobiDB-lite"/>
    </source>
</evidence>